<dbReference type="PANTHER" id="PTHR47972:SF45">
    <property type="entry name" value="PROTEIN CLARET SEGREGATIONAL"/>
    <property type="match status" value="1"/>
</dbReference>
<keyword evidence="7" id="KW-0175">Coiled coil</keyword>
<accession>K8EJZ7</accession>
<keyword evidence="11" id="KW-1185">Reference proteome</keyword>
<dbReference type="GO" id="GO:0005874">
    <property type="term" value="C:microtubule"/>
    <property type="evidence" value="ECO:0007669"/>
    <property type="project" value="UniProtKB-KW"/>
</dbReference>
<feature type="region of interest" description="Disordered" evidence="8">
    <location>
        <begin position="601"/>
        <end position="630"/>
    </location>
</feature>
<feature type="compositionally biased region" description="Acidic residues" evidence="8">
    <location>
        <begin position="107"/>
        <end position="124"/>
    </location>
</feature>
<organism evidence="10 11">
    <name type="scientific">Bathycoccus prasinos</name>
    <dbReference type="NCBI Taxonomy" id="41875"/>
    <lineage>
        <taxon>Eukaryota</taxon>
        <taxon>Viridiplantae</taxon>
        <taxon>Chlorophyta</taxon>
        <taxon>Mamiellophyceae</taxon>
        <taxon>Mamiellales</taxon>
        <taxon>Bathycoccaceae</taxon>
        <taxon>Bathycoccus</taxon>
    </lineage>
</organism>
<feature type="binding site" evidence="6">
    <location>
        <begin position="749"/>
        <end position="756"/>
    </location>
    <ligand>
        <name>ATP</name>
        <dbReference type="ChEBI" id="CHEBI:30616"/>
    </ligand>
</feature>
<dbReference type="eggNOG" id="KOG0239">
    <property type="taxonomic scope" value="Eukaryota"/>
</dbReference>
<dbReference type="CDD" id="cd01366">
    <property type="entry name" value="KISc_C_terminal"/>
    <property type="match status" value="1"/>
</dbReference>
<feature type="compositionally biased region" description="Low complexity" evidence="8">
    <location>
        <begin position="171"/>
        <end position="180"/>
    </location>
</feature>
<dbReference type="EMBL" id="FO082268">
    <property type="protein sequence ID" value="CCO18537.1"/>
    <property type="molecule type" value="Genomic_DNA"/>
</dbReference>
<comment type="similarity">
    <text evidence="1">Belongs to the TRAFAC class myosin-kinesin ATPase superfamily. Kinesin family. KIN-14 subfamily.</text>
</comment>
<keyword evidence="2" id="KW-0493">Microtubule</keyword>
<evidence type="ECO:0000313" key="10">
    <source>
        <dbReference type="EMBL" id="CCO18537.1"/>
    </source>
</evidence>
<dbReference type="GO" id="GO:0005524">
    <property type="term" value="F:ATP binding"/>
    <property type="evidence" value="ECO:0007669"/>
    <property type="project" value="UniProtKB-UniRule"/>
</dbReference>
<evidence type="ECO:0000256" key="5">
    <source>
        <dbReference type="ARBA" id="ARBA00023175"/>
    </source>
</evidence>
<evidence type="ECO:0000256" key="7">
    <source>
        <dbReference type="SAM" id="Coils"/>
    </source>
</evidence>
<dbReference type="RefSeq" id="XP_007510192.1">
    <property type="nucleotide sequence ID" value="XM_007510130.1"/>
</dbReference>
<dbReference type="InterPro" id="IPR036961">
    <property type="entry name" value="Kinesin_motor_dom_sf"/>
</dbReference>
<feature type="compositionally biased region" description="Basic residues" evidence="8">
    <location>
        <begin position="72"/>
        <end position="83"/>
    </location>
</feature>
<dbReference type="AlphaFoldDB" id="K8EJZ7"/>
<dbReference type="InterPro" id="IPR027640">
    <property type="entry name" value="Kinesin-like_fam"/>
</dbReference>
<dbReference type="GO" id="GO:0003777">
    <property type="term" value="F:microtubule motor activity"/>
    <property type="evidence" value="ECO:0007669"/>
    <property type="project" value="InterPro"/>
</dbReference>
<feature type="domain" description="Kinesin motor" evidence="9">
    <location>
        <begin position="666"/>
        <end position="991"/>
    </location>
</feature>
<evidence type="ECO:0000256" key="4">
    <source>
        <dbReference type="ARBA" id="ARBA00022840"/>
    </source>
</evidence>
<dbReference type="FunFam" id="3.40.850.10:FF:000113">
    <property type="entry name" value="Kinesin-like protein"/>
    <property type="match status" value="1"/>
</dbReference>
<dbReference type="PROSITE" id="PS00411">
    <property type="entry name" value="KINESIN_MOTOR_1"/>
    <property type="match status" value="1"/>
</dbReference>
<dbReference type="PRINTS" id="PR00380">
    <property type="entry name" value="KINESINHEAVY"/>
</dbReference>
<gene>
    <name evidence="10" type="ordered locus">Bathy11g00740</name>
</gene>
<feature type="compositionally biased region" description="Basic and acidic residues" evidence="8">
    <location>
        <begin position="160"/>
        <end position="169"/>
    </location>
</feature>
<evidence type="ECO:0000256" key="3">
    <source>
        <dbReference type="ARBA" id="ARBA00022741"/>
    </source>
</evidence>
<feature type="compositionally biased region" description="Polar residues" evidence="8">
    <location>
        <begin position="15"/>
        <end position="47"/>
    </location>
</feature>
<proteinExistence type="inferred from homology"/>
<feature type="region of interest" description="Disordered" evidence="8">
    <location>
        <begin position="1"/>
        <end position="201"/>
    </location>
</feature>
<dbReference type="KEGG" id="bpg:Bathy11g00740"/>
<evidence type="ECO:0000256" key="6">
    <source>
        <dbReference type="PROSITE-ProRule" id="PRU00283"/>
    </source>
</evidence>
<evidence type="ECO:0000256" key="1">
    <source>
        <dbReference type="ARBA" id="ARBA00010899"/>
    </source>
</evidence>
<dbReference type="SMART" id="SM00129">
    <property type="entry name" value="KISc"/>
    <property type="match status" value="1"/>
</dbReference>
<evidence type="ECO:0000256" key="8">
    <source>
        <dbReference type="SAM" id="MobiDB-lite"/>
    </source>
</evidence>
<dbReference type="PANTHER" id="PTHR47972">
    <property type="entry name" value="KINESIN-LIKE PROTEIN KLP-3"/>
    <property type="match status" value="1"/>
</dbReference>
<feature type="compositionally biased region" description="Low complexity" evidence="8">
    <location>
        <begin position="610"/>
        <end position="619"/>
    </location>
</feature>
<feature type="coiled-coil region" evidence="7">
    <location>
        <begin position="318"/>
        <end position="453"/>
    </location>
</feature>
<evidence type="ECO:0000313" key="11">
    <source>
        <dbReference type="Proteomes" id="UP000198341"/>
    </source>
</evidence>
<dbReference type="Proteomes" id="UP000198341">
    <property type="component" value="Chromosome 11"/>
</dbReference>
<sequence>MDRGVTFQTRIPKLPTNQTFLKSPSSGKKILSQRTENTQKISSSSRSDGIIVNAERSGGYDDDDVNDDGRGGRTKMKQKTRKQKQNESHRKSGGRREGGEDNKENNDAECFDDDDDDDDDEEEGKELQSEKQQQRIAGVWSPLPPPAAKMNKTNRMKRIKREEEKERADTNNNNNNNNNNTGERKRQKTTTTTLPAEGEKIDSNDSISEALVAKLLQYKPKGKTQFDHIGKMKAMTDFIETKLKPAVKSLSREMIEYKVISEQATTSANEQVEKAKEALQLTESKYAAVVLERETLVKECGILLEKHSANEKAVADFRATLEETNRILENTRASTEELELKLSESRHTIGQMKEEQNLTRQKLEDALTQKTESVENVQKLLAEKAGMMMELGELKGIRSQIETQIQSANARAETIAKECETVKEEANDLKREIARLTIECEKKQEKANSFQSETESMKANIARVLEENNVYRIQLETSKSDGEKLLGEFESLRKEKEKLEELKAQLLEANSEIKCSKVEVNYTKSECEMLKKQCEASKEDKASMMCEFERVKGDLERAVETSKKDAVLLDEKFNAEREKFAKLESLYEQVLREKEHLEETVQQKERQNREQQQLRLQHQSKSKDKEGEQPGSCEAMLRIAALEAELLKAEAVRREMFNQIQELRGNVRVFCRVRPPSPRETSEASASICLETLPDAATVHLRLGPEKSSSYAFNRVFSQESTQEDVFGEVSGLVQSALDGYNVCLFSYGQTGSGKTHTMLGGSDATSRGIIPRAVEKVVEASKINEVKGWSYTLKASYVEIYNETIRDLLSTVGHSDTTHKIIHENGSTTISGVTTAIVESVEQANVLVRKAAGARKVEATQMNAHSSRSHAVFILHVSGEHASSGTRMEGVLNLVDLAGSERVSRSGASGERLKEACSINKSLSSLGDVFAALASKAKHVPYRNSKLTYLLAPCLGGDGKTLMFVNVSPEEDSSEETSCSLRFAEKVNACELGRSSQRKMTTHK</sequence>
<dbReference type="InterPro" id="IPR001752">
    <property type="entry name" value="Kinesin_motor_dom"/>
</dbReference>
<name>K8EJZ7_9CHLO</name>
<protein>
    <recommendedName>
        <fullName evidence="9">Kinesin motor domain-containing protein</fullName>
    </recommendedName>
</protein>
<dbReference type="PROSITE" id="PS50067">
    <property type="entry name" value="KINESIN_MOTOR_2"/>
    <property type="match status" value="1"/>
</dbReference>
<keyword evidence="3 6" id="KW-0547">Nucleotide-binding</keyword>
<dbReference type="GeneID" id="19013075"/>
<dbReference type="OrthoDB" id="3176171at2759"/>
<keyword evidence="4 6" id="KW-0067">ATP-binding</keyword>
<dbReference type="SUPFAM" id="SSF52540">
    <property type="entry name" value="P-loop containing nucleoside triphosphate hydrolases"/>
    <property type="match status" value="1"/>
</dbReference>
<reference evidence="10 11" key="1">
    <citation type="submission" date="2011-10" db="EMBL/GenBank/DDBJ databases">
        <authorList>
            <person name="Genoscope - CEA"/>
        </authorList>
    </citation>
    <scope>NUCLEOTIDE SEQUENCE [LARGE SCALE GENOMIC DNA]</scope>
    <source>
        <strain evidence="10 11">RCC 1105</strain>
    </source>
</reference>
<keyword evidence="5 6" id="KW-0505">Motor protein</keyword>
<dbReference type="GO" id="GO:0007018">
    <property type="term" value="P:microtubule-based movement"/>
    <property type="evidence" value="ECO:0007669"/>
    <property type="project" value="InterPro"/>
</dbReference>
<feature type="compositionally biased region" description="Basic and acidic residues" evidence="8">
    <location>
        <begin position="84"/>
        <end position="106"/>
    </location>
</feature>
<dbReference type="STRING" id="41875.K8EJZ7"/>
<evidence type="ECO:0000259" key="9">
    <source>
        <dbReference type="PROSITE" id="PS50067"/>
    </source>
</evidence>
<dbReference type="InterPro" id="IPR019821">
    <property type="entry name" value="Kinesin_motor_CS"/>
</dbReference>
<dbReference type="Gene3D" id="3.40.850.10">
    <property type="entry name" value="Kinesin motor domain"/>
    <property type="match status" value="1"/>
</dbReference>
<dbReference type="Pfam" id="PF00225">
    <property type="entry name" value="Kinesin"/>
    <property type="match status" value="1"/>
</dbReference>
<dbReference type="InterPro" id="IPR027417">
    <property type="entry name" value="P-loop_NTPase"/>
</dbReference>
<dbReference type="GO" id="GO:0008017">
    <property type="term" value="F:microtubule binding"/>
    <property type="evidence" value="ECO:0007669"/>
    <property type="project" value="InterPro"/>
</dbReference>
<evidence type="ECO:0000256" key="2">
    <source>
        <dbReference type="ARBA" id="ARBA00022701"/>
    </source>
</evidence>
<feature type="coiled-coil region" evidence="7">
    <location>
        <begin position="482"/>
        <end position="519"/>
    </location>
</feature>